<name>A0ACD1ADS7_9FIRM</name>
<organism evidence="1 2">
    <name type="scientific">Anoxybacterium hadale</name>
    <dbReference type="NCBI Taxonomy" id="3408580"/>
    <lineage>
        <taxon>Bacteria</taxon>
        <taxon>Bacillati</taxon>
        <taxon>Bacillota</taxon>
        <taxon>Clostridia</taxon>
        <taxon>Peptostreptococcales</taxon>
        <taxon>Anaerovoracaceae</taxon>
        <taxon>Anoxybacterium</taxon>
    </lineage>
</organism>
<keyword evidence="2" id="KW-1185">Reference proteome</keyword>
<sequence>MVNICEMLGIEYPILQGGMAWIADAPLASAVSNAGGLGIVACGNADADYVRSEIRKTKEMTGKPFGVNVMLLNPHTDAIMDVICEEGVPVVTTGAGNPGKYIPKLKEHGIKVIPVVASVALAIRVERVGADAIIAEGLESGGHIGEATTMALLPQVVDAVKIPVIAAGGIGDGRGIAAAFMLGAKGVQLGTRFLVAKECTVAQSYKDMVLKAKDSDTVATGKSTGHPVRVLKNRLAREILSLEKRCADPSEIEKLGAGALRAAVKDGDMVNGSVMSGQIAGLIGREQTAKEMIEEMFEEAAAVYENRATICRPRGTILRNG</sequence>
<accession>A0ACD1ADS7</accession>
<evidence type="ECO:0000313" key="2">
    <source>
        <dbReference type="Proteomes" id="UP000594014"/>
    </source>
</evidence>
<proteinExistence type="predicted"/>
<protein>
    <submittedName>
        <fullName evidence="1">Enoyl-[acyl-carrier-protein] reductase FabK</fullName>
    </submittedName>
</protein>
<dbReference type="Proteomes" id="UP000594014">
    <property type="component" value="Chromosome"/>
</dbReference>
<dbReference type="EMBL" id="CP042469">
    <property type="protein sequence ID" value="QOX64646.1"/>
    <property type="molecule type" value="Genomic_DNA"/>
</dbReference>
<reference evidence="1" key="1">
    <citation type="submission" date="2019-08" db="EMBL/GenBank/DDBJ databases">
        <title>Genome sequence of Clostridiales bacterium MT110.</title>
        <authorList>
            <person name="Cao J."/>
        </authorList>
    </citation>
    <scope>NUCLEOTIDE SEQUENCE</scope>
    <source>
        <strain evidence="1">MT110</strain>
    </source>
</reference>
<evidence type="ECO:0000313" key="1">
    <source>
        <dbReference type="EMBL" id="QOX64646.1"/>
    </source>
</evidence>
<gene>
    <name evidence="1" type="primary">fabK</name>
    <name evidence="1" type="ORF">FRZ06_15495</name>
</gene>